<proteinExistence type="predicted"/>
<accession>A0AAU7PVB6</accession>
<organism evidence="1">
    <name type="scientific">Lacrimispora sp. BS-2</name>
    <dbReference type="NCBI Taxonomy" id="3151850"/>
    <lineage>
        <taxon>Bacteria</taxon>
        <taxon>Bacillati</taxon>
        <taxon>Bacillota</taxon>
        <taxon>Clostridia</taxon>
        <taxon>Lachnospirales</taxon>
        <taxon>Lachnospiraceae</taxon>
        <taxon>Lacrimispora</taxon>
    </lineage>
</organism>
<dbReference type="RefSeq" id="WP_349948773.1">
    <property type="nucleotide sequence ID" value="NZ_CP157940.1"/>
</dbReference>
<dbReference type="EMBL" id="CP157940">
    <property type="protein sequence ID" value="XBS56144.1"/>
    <property type="molecule type" value="Genomic_DNA"/>
</dbReference>
<evidence type="ECO:0008006" key="2">
    <source>
        <dbReference type="Google" id="ProtNLM"/>
    </source>
</evidence>
<protein>
    <recommendedName>
        <fullName evidence="2">DUF3298 domain-containing protein</fullName>
    </recommendedName>
</protein>
<dbReference type="AlphaFoldDB" id="A0AAU7PVB6"/>
<evidence type="ECO:0000313" key="1">
    <source>
        <dbReference type="EMBL" id="XBS56144.1"/>
    </source>
</evidence>
<reference evidence="1" key="1">
    <citation type="submission" date="2024-06" db="EMBL/GenBank/DDBJ databases">
        <title>Lacrimispora cavernae sp. nov., a novel anaerobe isolated from bat guano pile inside a cave.</title>
        <authorList>
            <person name="Miller S.L."/>
            <person name="Lu N."/>
            <person name="King J."/>
            <person name="Sankaranarayanan K."/>
            <person name="Lawson P.A."/>
        </authorList>
    </citation>
    <scope>NUCLEOTIDE SEQUENCE</scope>
    <source>
        <strain evidence="1">BS-2</strain>
    </source>
</reference>
<dbReference type="Gene3D" id="3.30.565.40">
    <property type="entry name" value="Fervidobacterium nodosum Rt17-B1 like"/>
    <property type="match status" value="1"/>
</dbReference>
<name>A0AAU7PVB6_9FIRM</name>
<gene>
    <name evidence="1" type="ORF">ABFV83_10280</name>
</gene>
<sequence>MYANNHVLSIKFEGYIYAQGSAHGTNWVYSININLATGKKITIDELFDDSFKDKLNHHYFNGIDVDTKNSDETTINEIFDRFKNNFTMSDDNFYFTDDSFIVILPIDGYYQFAASYEDLKSSMKENNSIWRYILDGNF</sequence>